<name>A0A518EMG5_9BACT</name>
<dbReference type="InterPro" id="IPR000994">
    <property type="entry name" value="Pept_M24"/>
</dbReference>
<evidence type="ECO:0000256" key="1">
    <source>
        <dbReference type="ARBA" id="ARBA00000294"/>
    </source>
</evidence>
<dbReference type="InterPro" id="IPR036005">
    <property type="entry name" value="Creatinase/aminopeptidase-like"/>
</dbReference>
<dbReference type="InterPro" id="IPR036388">
    <property type="entry name" value="WH-like_DNA-bd_sf"/>
</dbReference>
<reference evidence="10 11" key="1">
    <citation type="submission" date="2019-02" db="EMBL/GenBank/DDBJ databases">
        <title>Deep-cultivation of Planctomycetes and their phenomic and genomic characterization uncovers novel biology.</title>
        <authorList>
            <person name="Wiegand S."/>
            <person name="Jogler M."/>
            <person name="Boedeker C."/>
            <person name="Pinto D."/>
            <person name="Vollmers J."/>
            <person name="Rivas-Marin E."/>
            <person name="Kohn T."/>
            <person name="Peeters S.H."/>
            <person name="Heuer A."/>
            <person name="Rast P."/>
            <person name="Oberbeckmann S."/>
            <person name="Bunk B."/>
            <person name="Jeske O."/>
            <person name="Meyerdierks A."/>
            <person name="Storesund J.E."/>
            <person name="Kallscheuer N."/>
            <person name="Luecker S."/>
            <person name="Lage O.M."/>
            <person name="Pohl T."/>
            <person name="Merkel B.J."/>
            <person name="Hornburger P."/>
            <person name="Mueller R.-W."/>
            <person name="Bruemmer F."/>
            <person name="Labrenz M."/>
            <person name="Spormann A.M."/>
            <person name="Op den Camp H."/>
            <person name="Overmann J."/>
            <person name="Amann R."/>
            <person name="Jetten M.S.M."/>
            <person name="Mascher T."/>
            <person name="Medema M.H."/>
            <person name="Devos D.P."/>
            <person name="Kaster A.-K."/>
            <person name="Ovreas L."/>
            <person name="Rohde M."/>
            <person name="Galperin M.Y."/>
            <person name="Jogler C."/>
        </authorList>
    </citation>
    <scope>NUCLEOTIDE SEQUENCE [LARGE SCALE GENOMIC DNA]</scope>
    <source>
        <strain evidence="10 11">Poly30</strain>
    </source>
</reference>
<comment type="similarity">
    <text evidence="8">Belongs to the peptidase M24A family.</text>
</comment>
<dbReference type="EC" id="3.4.11.18" evidence="8"/>
<evidence type="ECO:0000313" key="11">
    <source>
        <dbReference type="Proteomes" id="UP000320390"/>
    </source>
</evidence>
<keyword evidence="6 8" id="KW-0479">Metal-binding</keyword>
<dbReference type="GO" id="GO:0004239">
    <property type="term" value="F:initiator methionyl aminopeptidase activity"/>
    <property type="evidence" value="ECO:0007669"/>
    <property type="project" value="UniProtKB-EC"/>
</dbReference>
<dbReference type="PANTHER" id="PTHR45777:SF2">
    <property type="entry name" value="METHIONINE AMINOPEPTIDASE 2"/>
    <property type="match status" value="1"/>
</dbReference>
<evidence type="ECO:0000256" key="4">
    <source>
        <dbReference type="ARBA" id="ARBA00022438"/>
    </source>
</evidence>
<dbReference type="Proteomes" id="UP000320390">
    <property type="component" value="Chromosome"/>
</dbReference>
<evidence type="ECO:0000313" key="10">
    <source>
        <dbReference type="EMBL" id="QDV05277.1"/>
    </source>
</evidence>
<dbReference type="InterPro" id="IPR050247">
    <property type="entry name" value="Met_Aminopeptidase_Type2"/>
</dbReference>
<proteinExistence type="inferred from homology"/>
<keyword evidence="11" id="KW-1185">Reference proteome</keyword>
<comment type="cofactor">
    <cofactor evidence="2">
        <name>Mn(2+)</name>
        <dbReference type="ChEBI" id="CHEBI:29035"/>
    </cofactor>
</comment>
<protein>
    <recommendedName>
        <fullName evidence="8">Methionine aminopeptidase</fullName>
        <ecNumber evidence="8">3.4.11.18</ecNumber>
    </recommendedName>
</protein>
<evidence type="ECO:0000259" key="9">
    <source>
        <dbReference type="Pfam" id="PF00557"/>
    </source>
</evidence>
<dbReference type="GO" id="GO:0046872">
    <property type="term" value="F:metal ion binding"/>
    <property type="evidence" value="ECO:0007669"/>
    <property type="project" value="UniProtKB-KW"/>
</dbReference>
<dbReference type="OrthoDB" id="9802055at2"/>
<evidence type="ECO:0000256" key="3">
    <source>
        <dbReference type="ARBA" id="ARBA00001954"/>
    </source>
</evidence>
<dbReference type="InterPro" id="IPR002468">
    <property type="entry name" value="Pept_M24A_MAP2"/>
</dbReference>
<sequence length="310" mass="33442">MPGSEAIGGTIPRMNAEGLEKTRRAGKIAAQCREWARGAIKPGVRLRDILETIEDTIRKEGAAPAFPAQTSRNECAAHYCSSPDDETVYQEGDVVKVDMGVHIDGWIADTACTVDLSGKPENQALIQASADALSAAIGLVEPGRPVSEIGAAVERTITKAGFEPVRNLTGHGLDQWKVHCAPQIPNYGERGGGKLAEGMVIAIEPFSCTGRGFIHEAGRAEVFMLVRPPRKAKGIDKDVLRAMQEWRGLPIARRYFSDLPTDAVEDTISKLARQGVLVRYPPLVEKEGVLVAQTEHTLYLGPDGVEIITA</sequence>
<accession>A0A518EMG5</accession>
<comment type="function">
    <text evidence="8">Removes the N-terminal methionine from nascent proteins. The N-terminal methionine is often cleaved when the second residue in the primary sequence is small and uncharged (Met-Ala-, Cys, Gly, Pro, Ser, Thr, or Val).</text>
</comment>
<dbReference type="InterPro" id="IPR018349">
    <property type="entry name" value="Pept_M24A_MAP2_BS"/>
</dbReference>
<dbReference type="PANTHER" id="PTHR45777">
    <property type="entry name" value="METHIONINE AMINOPEPTIDASE 2"/>
    <property type="match status" value="1"/>
</dbReference>
<evidence type="ECO:0000256" key="7">
    <source>
        <dbReference type="ARBA" id="ARBA00022801"/>
    </source>
</evidence>
<evidence type="ECO:0000256" key="8">
    <source>
        <dbReference type="RuleBase" id="RU003653"/>
    </source>
</evidence>
<dbReference type="Gene3D" id="3.90.230.10">
    <property type="entry name" value="Creatinase/methionine aminopeptidase superfamily"/>
    <property type="match status" value="1"/>
</dbReference>
<dbReference type="NCBIfam" id="TIGR00501">
    <property type="entry name" value="met_pdase_II"/>
    <property type="match status" value="1"/>
</dbReference>
<evidence type="ECO:0000256" key="2">
    <source>
        <dbReference type="ARBA" id="ARBA00001936"/>
    </source>
</evidence>
<comment type="cofactor">
    <cofactor evidence="3">
        <name>Fe(2+)</name>
        <dbReference type="ChEBI" id="CHEBI:29033"/>
    </cofactor>
</comment>
<evidence type="ECO:0000256" key="5">
    <source>
        <dbReference type="ARBA" id="ARBA00022670"/>
    </source>
</evidence>
<dbReference type="Gene3D" id="1.10.10.10">
    <property type="entry name" value="Winged helix-like DNA-binding domain superfamily/Winged helix DNA-binding domain"/>
    <property type="match status" value="1"/>
</dbReference>
<feature type="domain" description="Peptidase M24" evidence="9">
    <location>
        <begin position="20"/>
        <end position="212"/>
    </location>
</feature>
<dbReference type="GO" id="GO:0005737">
    <property type="term" value="C:cytoplasm"/>
    <property type="evidence" value="ECO:0007669"/>
    <property type="project" value="TreeGrafter"/>
</dbReference>
<dbReference type="SUPFAM" id="SSF55920">
    <property type="entry name" value="Creatinase/aminopeptidase"/>
    <property type="match status" value="1"/>
</dbReference>
<dbReference type="GO" id="GO:0070006">
    <property type="term" value="F:metalloaminopeptidase activity"/>
    <property type="evidence" value="ECO:0007669"/>
    <property type="project" value="InterPro"/>
</dbReference>
<dbReference type="PROSITE" id="PS01202">
    <property type="entry name" value="MAP_2"/>
    <property type="match status" value="1"/>
</dbReference>
<dbReference type="Pfam" id="PF00557">
    <property type="entry name" value="Peptidase_M24"/>
    <property type="match status" value="1"/>
</dbReference>
<evidence type="ECO:0000256" key="6">
    <source>
        <dbReference type="ARBA" id="ARBA00022723"/>
    </source>
</evidence>
<keyword evidence="7 10" id="KW-0378">Hydrolase</keyword>
<dbReference type="PRINTS" id="PR00599">
    <property type="entry name" value="MAPEPTIDASE"/>
</dbReference>
<comment type="catalytic activity">
    <reaction evidence="1 8">
        <text>Release of N-terminal amino acids, preferentially methionine, from peptides and arylamides.</text>
        <dbReference type="EC" id="3.4.11.18"/>
    </reaction>
</comment>
<gene>
    <name evidence="10" type="primary">map</name>
    <name evidence="10" type="ORF">Poly30_07730</name>
</gene>
<dbReference type="EMBL" id="CP036434">
    <property type="protein sequence ID" value="QDV05277.1"/>
    <property type="molecule type" value="Genomic_DNA"/>
</dbReference>
<dbReference type="InterPro" id="IPR001714">
    <property type="entry name" value="Pept_M24_MAP"/>
</dbReference>
<comment type="cofactor">
    <cofactor evidence="8">
        <name>Co(2+)</name>
        <dbReference type="ChEBI" id="CHEBI:48828"/>
    </cofactor>
    <cofactor evidence="8">
        <name>Zn(2+)</name>
        <dbReference type="ChEBI" id="CHEBI:29105"/>
    </cofactor>
    <cofactor evidence="8">
        <name>Mn(2+)</name>
        <dbReference type="ChEBI" id="CHEBI:29035"/>
    </cofactor>
    <cofactor evidence="8">
        <name>Fe(2+)</name>
        <dbReference type="ChEBI" id="CHEBI:29033"/>
    </cofactor>
    <text evidence="8">Binds 2 divalent metal cations per subunit. Has a high-affinity and a low affinity metal-binding site. The true nature of the physiological cofactor is under debate. The enzyme is active with cobalt, zinc, manganese or divalent iron ions.</text>
</comment>
<keyword evidence="5 8" id="KW-0645">Protease</keyword>
<keyword evidence="4 8" id="KW-0031">Aminopeptidase</keyword>
<organism evidence="10 11">
    <name type="scientific">Saltatorellus ferox</name>
    <dbReference type="NCBI Taxonomy" id="2528018"/>
    <lineage>
        <taxon>Bacteria</taxon>
        <taxon>Pseudomonadati</taxon>
        <taxon>Planctomycetota</taxon>
        <taxon>Planctomycetia</taxon>
        <taxon>Planctomycetia incertae sedis</taxon>
        <taxon>Saltatorellus</taxon>
    </lineage>
</organism>
<dbReference type="GO" id="GO:0006508">
    <property type="term" value="P:proteolysis"/>
    <property type="evidence" value="ECO:0007669"/>
    <property type="project" value="UniProtKB-KW"/>
</dbReference>
<dbReference type="AlphaFoldDB" id="A0A518EMG5"/>